<sequence>MIGALLLIAYAVAAAGAAPLLRKGTWAERSPKVGIIVWQSLSVTVIASVVLAGVMLAVPAMPFTMTLADFLRACVTVLQEQYSTPGGAVVTTAGAFTAAAVMARTGYCLFSEFISARKAHRSQSRSLALLGRRDPSGRFLIVEHQTAAAYCLPGRNNEIVLTSAALGALDEDQRTAVIAHEKAHLRARHHIIVAVAEAIHRAFPRVPAFSIAHSEIARLIEMDADDRAARSNARLTVATAMVRLAEAGPAPSAALGAGGTSALARVRRLATPSAPLGTLHAFLAVSAATVMLVLPLAVAVAPAASTAYAQTCPTGFPAST</sequence>
<keyword evidence="7" id="KW-1133">Transmembrane helix</keyword>
<evidence type="ECO:0000256" key="5">
    <source>
        <dbReference type="ARBA" id="ARBA00023049"/>
    </source>
</evidence>
<reference evidence="9 10" key="1">
    <citation type="submission" date="2016-10" db="EMBL/GenBank/DDBJ databases">
        <authorList>
            <person name="de Groot N.N."/>
        </authorList>
    </citation>
    <scope>NUCLEOTIDE SEQUENCE [LARGE SCALE GENOMIC DNA]</scope>
    <source>
        <strain evidence="9 10">NP_1H</strain>
    </source>
</reference>
<dbReference type="STRING" id="335973.SAMN04488693_13714"/>
<evidence type="ECO:0000256" key="1">
    <source>
        <dbReference type="ARBA" id="ARBA00022670"/>
    </source>
</evidence>
<accession>A0A1G8PTQ7</accession>
<evidence type="ECO:0000313" key="10">
    <source>
        <dbReference type="Proteomes" id="UP000199258"/>
    </source>
</evidence>
<keyword evidence="7" id="KW-0812">Transmembrane</keyword>
<dbReference type="Proteomes" id="UP000199258">
    <property type="component" value="Unassembled WGS sequence"/>
</dbReference>
<dbReference type="InterPro" id="IPR001915">
    <property type="entry name" value="Peptidase_M48"/>
</dbReference>
<dbReference type="GO" id="GO:0046872">
    <property type="term" value="F:metal ion binding"/>
    <property type="evidence" value="ECO:0007669"/>
    <property type="project" value="UniProtKB-KW"/>
</dbReference>
<dbReference type="AlphaFoldDB" id="A0A1G8PTQ7"/>
<proteinExistence type="inferred from homology"/>
<keyword evidence="3 6" id="KW-0378">Hydrolase</keyword>
<keyword evidence="10" id="KW-1185">Reference proteome</keyword>
<comment type="similarity">
    <text evidence="6">Belongs to the peptidase M48 family.</text>
</comment>
<evidence type="ECO:0000256" key="4">
    <source>
        <dbReference type="ARBA" id="ARBA00022833"/>
    </source>
</evidence>
<dbReference type="RefSeq" id="WP_090588471.1">
    <property type="nucleotide sequence ID" value="NZ_FNDT01000037.1"/>
</dbReference>
<evidence type="ECO:0000313" key="9">
    <source>
        <dbReference type="EMBL" id="SDI95728.1"/>
    </source>
</evidence>
<feature type="transmembrane region" description="Helical" evidence="7">
    <location>
        <begin position="277"/>
        <end position="301"/>
    </location>
</feature>
<dbReference type="PANTHER" id="PTHR34978">
    <property type="entry name" value="POSSIBLE SENSOR-TRANSDUCER PROTEIN BLAR"/>
    <property type="match status" value="1"/>
</dbReference>
<evidence type="ECO:0000256" key="6">
    <source>
        <dbReference type="RuleBase" id="RU003983"/>
    </source>
</evidence>
<protein>
    <submittedName>
        <fullName evidence="9">Peptidase family M48</fullName>
    </submittedName>
</protein>
<dbReference type="InterPro" id="IPR052173">
    <property type="entry name" value="Beta-lactam_resp_regulator"/>
</dbReference>
<evidence type="ECO:0000259" key="8">
    <source>
        <dbReference type="Pfam" id="PF01435"/>
    </source>
</evidence>
<feature type="transmembrane region" description="Helical" evidence="7">
    <location>
        <begin position="33"/>
        <end position="58"/>
    </location>
</feature>
<comment type="cofactor">
    <cofactor evidence="6">
        <name>Zn(2+)</name>
        <dbReference type="ChEBI" id="CHEBI:29105"/>
    </cofactor>
    <text evidence="6">Binds 1 zinc ion per subunit.</text>
</comment>
<dbReference type="OrthoDB" id="9785340at2"/>
<keyword evidence="2" id="KW-0479">Metal-binding</keyword>
<dbReference type="CDD" id="cd07326">
    <property type="entry name" value="M56_BlaR1_MecR1_like"/>
    <property type="match status" value="1"/>
</dbReference>
<dbReference type="GO" id="GO:0006508">
    <property type="term" value="P:proteolysis"/>
    <property type="evidence" value="ECO:0007669"/>
    <property type="project" value="UniProtKB-KW"/>
</dbReference>
<evidence type="ECO:0000256" key="2">
    <source>
        <dbReference type="ARBA" id="ARBA00022723"/>
    </source>
</evidence>
<keyword evidence="5 6" id="KW-0482">Metalloprotease</keyword>
<evidence type="ECO:0000256" key="3">
    <source>
        <dbReference type="ARBA" id="ARBA00022801"/>
    </source>
</evidence>
<dbReference type="Pfam" id="PF01435">
    <property type="entry name" value="Peptidase_M48"/>
    <property type="match status" value="1"/>
</dbReference>
<keyword evidence="7" id="KW-0472">Membrane</keyword>
<name>A0A1G8PTQ7_9MICC</name>
<feature type="domain" description="Peptidase M48" evidence="8">
    <location>
        <begin position="131"/>
        <end position="196"/>
    </location>
</feature>
<dbReference type="EMBL" id="FNDT01000037">
    <property type="protein sequence ID" value="SDI95728.1"/>
    <property type="molecule type" value="Genomic_DNA"/>
</dbReference>
<keyword evidence="4 6" id="KW-0862">Zinc</keyword>
<dbReference type="GO" id="GO:0004222">
    <property type="term" value="F:metalloendopeptidase activity"/>
    <property type="evidence" value="ECO:0007669"/>
    <property type="project" value="InterPro"/>
</dbReference>
<dbReference type="Gene3D" id="3.30.2010.10">
    <property type="entry name" value="Metalloproteases ('zincins'), catalytic domain"/>
    <property type="match status" value="1"/>
</dbReference>
<organism evidence="9 10">
    <name type="scientific">Arthrobacter subterraneus</name>
    <dbReference type="NCBI Taxonomy" id="335973"/>
    <lineage>
        <taxon>Bacteria</taxon>
        <taxon>Bacillati</taxon>
        <taxon>Actinomycetota</taxon>
        <taxon>Actinomycetes</taxon>
        <taxon>Micrococcales</taxon>
        <taxon>Micrococcaceae</taxon>
        <taxon>Arthrobacter</taxon>
    </lineage>
</organism>
<keyword evidence="1 6" id="KW-0645">Protease</keyword>
<evidence type="ECO:0000256" key="7">
    <source>
        <dbReference type="SAM" id="Phobius"/>
    </source>
</evidence>
<gene>
    <name evidence="9" type="ORF">SAMN04488693_13714</name>
</gene>
<dbReference type="PANTHER" id="PTHR34978:SF3">
    <property type="entry name" value="SLR0241 PROTEIN"/>
    <property type="match status" value="1"/>
</dbReference>